<gene>
    <name evidence="1" type="ORF">QE152_g37004</name>
</gene>
<evidence type="ECO:0000313" key="1">
    <source>
        <dbReference type="EMBL" id="KAK9686695.1"/>
    </source>
</evidence>
<evidence type="ECO:0000313" key="2">
    <source>
        <dbReference type="Proteomes" id="UP001458880"/>
    </source>
</evidence>
<dbReference type="AlphaFoldDB" id="A0AAW1IBZ1"/>
<reference evidence="1 2" key="1">
    <citation type="journal article" date="2024" name="BMC Genomics">
        <title>De novo assembly and annotation of Popillia japonica's genome with initial clues to its potential as an invasive pest.</title>
        <authorList>
            <person name="Cucini C."/>
            <person name="Boschi S."/>
            <person name="Funari R."/>
            <person name="Cardaioli E."/>
            <person name="Iannotti N."/>
            <person name="Marturano G."/>
            <person name="Paoli F."/>
            <person name="Bruttini M."/>
            <person name="Carapelli A."/>
            <person name="Frati F."/>
            <person name="Nardi F."/>
        </authorList>
    </citation>
    <scope>NUCLEOTIDE SEQUENCE [LARGE SCALE GENOMIC DNA]</scope>
    <source>
        <strain evidence="1">DMR45628</strain>
    </source>
</reference>
<sequence length="138" mass="15850">TTRNCDIHFLVIAMLFTKTFLLMAHSEVVCKLWMDAGHTRWNLKFATNSLPSIQMNMLHMTLLTEETAANIQNRIQVNPNKSILKLSAQTGVSYGSVRTTLRKQLHSHDIEQQMAYCQWFNNATNNDILDLTFFSDEA</sequence>
<dbReference type="EMBL" id="JASPKY010000688">
    <property type="protein sequence ID" value="KAK9686695.1"/>
    <property type="molecule type" value="Genomic_DNA"/>
</dbReference>
<keyword evidence="2" id="KW-1185">Reference proteome</keyword>
<feature type="non-terminal residue" evidence="1">
    <location>
        <position position="1"/>
    </location>
</feature>
<organism evidence="1 2">
    <name type="scientific">Popillia japonica</name>
    <name type="common">Japanese beetle</name>
    <dbReference type="NCBI Taxonomy" id="7064"/>
    <lineage>
        <taxon>Eukaryota</taxon>
        <taxon>Metazoa</taxon>
        <taxon>Ecdysozoa</taxon>
        <taxon>Arthropoda</taxon>
        <taxon>Hexapoda</taxon>
        <taxon>Insecta</taxon>
        <taxon>Pterygota</taxon>
        <taxon>Neoptera</taxon>
        <taxon>Endopterygota</taxon>
        <taxon>Coleoptera</taxon>
        <taxon>Polyphaga</taxon>
        <taxon>Scarabaeiformia</taxon>
        <taxon>Scarabaeidae</taxon>
        <taxon>Rutelinae</taxon>
        <taxon>Popillia</taxon>
    </lineage>
</organism>
<accession>A0AAW1IBZ1</accession>
<dbReference type="Proteomes" id="UP001458880">
    <property type="component" value="Unassembled WGS sequence"/>
</dbReference>
<proteinExistence type="predicted"/>
<name>A0AAW1IBZ1_POPJA</name>
<evidence type="ECO:0008006" key="3">
    <source>
        <dbReference type="Google" id="ProtNLM"/>
    </source>
</evidence>
<protein>
    <recommendedName>
        <fullName evidence="3">Transposase</fullName>
    </recommendedName>
</protein>
<comment type="caution">
    <text evidence="1">The sequence shown here is derived from an EMBL/GenBank/DDBJ whole genome shotgun (WGS) entry which is preliminary data.</text>
</comment>